<evidence type="ECO:0000256" key="1">
    <source>
        <dbReference type="ARBA" id="ARBA00004651"/>
    </source>
</evidence>
<keyword evidence="6 10" id="KW-0812">Transmembrane</keyword>
<evidence type="ECO:0000313" key="13">
    <source>
        <dbReference type="Proteomes" id="UP000510682"/>
    </source>
</evidence>
<dbReference type="Proteomes" id="UP000510682">
    <property type="component" value="Chromosome"/>
</dbReference>
<name>A0A7D6I119_9MYCO</name>
<dbReference type="AlphaFoldDB" id="A0A7D6I119"/>
<evidence type="ECO:0000313" key="12">
    <source>
        <dbReference type="EMBL" id="QLL09915.1"/>
    </source>
</evidence>
<gene>
    <name evidence="12" type="ORF">H0P51_01230</name>
</gene>
<comment type="similarity">
    <text evidence="2">Belongs to the ArsB family.</text>
</comment>
<dbReference type="PRINTS" id="PR00758">
    <property type="entry name" value="ARSENICPUMP"/>
</dbReference>
<feature type="transmembrane region" description="Helical" evidence="10">
    <location>
        <begin position="233"/>
        <end position="249"/>
    </location>
</feature>
<dbReference type="GO" id="GO:0046685">
    <property type="term" value="P:response to arsenic-containing substance"/>
    <property type="evidence" value="ECO:0007669"/>
    <property type="project" value="UniProtKB-KW"/>
</dbReference>
<evidence type="ECO:0000256" key="6">
    <source>
        <dbReference type="ARBA" id="ARBA00022692"/>
    </source>
</evidence>
<reference evidence="13" key="1">
    <citation type="submission" date="2020-07" db="EMBL/GenBank/DDBJ databases">
        <title>Description of Mycobacterium gordonae subsp. intergordonae subsp.nov. and Mycobacterium gordonae subsp. gordonae subsp. nov.</title>
        <authorList>
            <person name="Yu X."/>
        </authorList>
    </citation>
    <scope>NUCLEOTIDE SEQUENCE [LARGE SCALE GENOMIC DNA]</scope>
    <source>
        <strain evidence="13">24</strain>
    </source>
</reference>
<dbReference type="GO" id="GO:0005886">
    <property type="term" value="C:plasma membrane"/>
    <property type="evidence" value="ECO:0007669"/>
    <property type="project" value="UniProtKB-SubCell"/>
</dbReference>
<feature type="domain" description="Citrate transporter-like" evidence="11">
    <location>
        <begin position="13"/>
        <end position="337"/>
    </location>
</feature>
<keyword evidence="13" id="KW-1185">Reference proteome</keyword>
<dbReference type="RefSeq" id="WP_180918661.1">
    <property type="nucleotide sequence ID" value="NZ_CP059165.1"/>
</dbReference>
<dbReference type="PANTHER" id="PTHR43302">
    <property type="entry name" value="TRANSPORTER ARSB-RELATED"/>
    <property type="match status" value="1"/>
</dbReference>
<dbReference type="GO" id="GO:0015105">
    <property type="term" value="F:arsenite transmembrane transporter activity"/>
    <property type="evidence" value="ECO:0007669"/>
    <property type="project" value="InterPro"/>
</dbReference>
<protein>
    <submittedName>
        <fullName evidence="12">Arsenic transporter</fullName>
    </submittedName>
</protein>
<evidence type="ECO:0000256" key="2">
    <source>
        <dbReference type="ARBA" id="ARBA00006433"/>
    </source>
</evidence>
<evidence type="ECO:0000256" key="9">
    <source>
        <dbReference type="ARBA" id="ARBA00023136"/>
    </source>
</evidence>
<feature type="transmembrane region" description="Helical" evidence="10">
    <location>
        <begin position="12"/>
        <end position="34"/>
    </location>
</feature>
<reference evidence="12 13" key="2">
    <citation type="submission" date="2020-07" db="EMBL/GenBank/DDBJ databases">
        <authorList>
            <person name="Yu X."/>
        </authorList>
    </citation>
    <scope>NUCLEOTIDE SEQUENCE [LARGE SCALE GENOMIC DNA]</scope>
    <source>
        <strain evidence="13">24</strain>
    </source>
</reference>
<proteinExistence type="inferred from homology"/>
<dbReference type="Pfam" id="PF03600">
    <property type="entry name" value="CitMHS"/>
    <property type="match status" value="1"/>
</dbReference>
<dbReference type="InterPro" id="IPR004680">
    <property type="entry name" value="Cit_transptr-like_dom"/>
</dbReference>
<dbReference type="KEGG" id="mgor:H0P51_01230"/>
<feature type="transmembrane region" description="Helical" evidence="10">
    <location>
        <begin position="85"/>
        <end position="115"/>
    </location>
</feature>
<evidence type="ECO:0000256" key="5">
    <source>
        <dbReference type="ARBA" id="ARBA00022475"/>
    </source>
</evidence>
<accession>A0A7D6I119</accession>
<dbReference type="PANTHER" id="PTHR43302:SF5">
    <property type="entry name" value="TRANSPORTER ARSB-RELATED"/>
    <property type="match status" value="1"/>
</dbReference>
<feature type="transmembrane region" description="Helical" evidence="10">
    <location>
        <begin position="261"/>
        <end position="281"/>
    </location>
</feature>
<evidence type="ECO:0000256" key="10">
    <source>
        <dbReference type="SAM" id="Phobius"/>
    </source>
</evidence>
<keyword evidence="5" id="KW-1003">Cell membrane</keyword>
<evidence type="ECO:0000259" key="11">
    <source>
        <dbReference type="Pfam" id="PF03600"/>
    </source>
</evidence>
<keyword evidence="9 10" id="KW-0472">Membrane</keyword>
<reference evidence="13" key="3">
    <citation type="submission" date="2023-07" db="EMBL/GenBank/DDBJ databases">
        <title>Description of Mycobacterium gordonae subsp. intergordonae subsp.nov. and Mycobacterium gordonae subsp. gordonae subsp. nov.</title>
        <authorList>
            <person name="Huang H."/>
        </authorList>
    </citation>
    <scope>NUCLEOTIDE SEQUENCE [LARGE SCALE GENOMIC DNA]</scope>
    <source>
        <strain evidence="13">24</strain>
    </source>
</reference>
<evidence type="ECO:0000256" key="4">
    <source>
        <dbReference type="ARBA" id="ARBA00022448"/>
    </source>
</evidence>
<keyword evidence="8 10" id="KW-1133">Transmembrane helix</keyword>
<feature type="transmembrane region" description="Helical" evidence="10">
    <location>
        <begin position="207"/>
        <end position="227"/>
    </location>
</feature>
<dbReference type="EMBL" id="CP059165">
    <property type="protein sequence ID" value="QLL09915.1"/>
    <property type="molecule type" value="Genomic_DNA"/>
</dbReference>
<dbReference type="InterPro" id="IPR000802">
    <property type="entry name" value="Arsenical_pump_ArsB"/>
</dbReference>
<organism evidence="12 13">
    <name type="scientific">Mycobacterium vicinigordonae</name>
    <dbReference type="NCBI Taxonomy" id="1719132"/>
    <lineage>
        <taxon>Bacteria</taxon>
        <taxon>Bacillati</taxon>
        <taxon>Actinomycetota</taxon>
        <taxon>Actinomycetes</taxon>
        <taxon>Mycobacteriales</taxon>
        <taxon>Mycobacteriaceae</taxon>
        <taxon>Mycobacterium</taxon>
    </lineage>
</organism>
<evidence type="ECO:0000256" key="7">
    <source>
        <dbReference type="ARBA" id="ARBA00022849"/>
    </source>
</evidence>
<comment type="similarity">
    <text evidence="3">Belongs to the CitM (TC 2.A.11) transporter family.</text>
</comment>
<comment type="subcellular location">
    <subcellularLocation>
        <location evidence="1">Cell membrane</location>
        <topology evidence="1">Multi-pass membrane protein</topology>
    </subcellularLocation>
</comment>
<feature type="transmembrane region" description="Helical" evidence="10">
    <location>
        <begin position="381"/>
        <end position="403"/>
    </location>
</feature>
<evidence type="ECO:0000256" key="3">
    <source>
        <dbReference type="ARBA" id="ARBA00009843"/>
    </source>
</evidence>
<feature type="transmembrane region" description="Helical" evidence="10">
    <location>
        <begin position="165"/>
        <end position="186"/>
    </location>
</feature>
<feature type="transmembrane region" description="Helical" evidence="10">
    <location>
        <begin position="301"/>
        <end position="326"/>
    </location>
</feature>
<evidence type="ECO:0000256" key="8">
    <source>
        <dbReference type="ARBA" id="ARBA00022989"/>
    </source>
</evidence>
<sequence length="408" mass="42232">MVLLAAVVRPFGWPEAVVAVPAAAIVVAIGAVSVKDARSEILGLAPVVGFLAAVLVLSQACADEGLFAWCGAWMARAAGNRSQQLLLAVFAVASLVTVVFSLDATVMLLTPVVSATAAKLRVRARPHLYACAHLSNSASLLLPVSNLTNLLALSASGLSFTRFTALMALPWIAAIGVEYVVFRRFFSRDLMAAEPQPRNADDLRDAAPKFAIITVAATLAGFVVTSAVDVNPAWAAAAGALVLATRAAVRRKASLRAIVRAADPPFLIFVLALGVVVRAVIDNGLDDVLRSWLPHPDGLLSLLAIAALAAVAANVVNNLPAVLMLVPLVAPTGPAAVMAVLIGVNIGPNLTYTGSLATMLWRRVLRRNQHSTSLAVFTKLGLLTAPAAIAVAVAALWAGLQLIGTGSP</sequence>
<keyword evidence="7" id="KW-0059">Arsenical resistance</keyword>
<keyword evidence="4" id="KW-0813">Transport</keyword>